<reference evidence="1 2" key="1">
    <citation type="submission" date="2020-08" db="EMBL/GenBank/DDBJ databases">
        <title>Genomic Encyclopedia of Type Strains, Phase III (KMG-III): the genomes of soil and plant-associated and newly described type strains.</title>
        <authorList>
            <person name="Whitman W."/>
        </authorList>
    </citation>
    <scope>NUCLEOTIDE SEQUENCE [LARGE SCALE GENOMIC DNA]</scope>
    <source>
        <strain evidence="1 2">CECT 3303</strain>
    </source>
</reference>
<gene>
    <name evidence="1" type="ORF">FHS22_006618</name>
</gene>
<evidence type="ECO:0000313" key="2">
    <source>
        <dbReference type="Proteomes" id="UP000562352"/>
    </source>
</evidence>
<protein>
    <submittedName>
        <fullName evidence="1">Uncharacterized protein</fullName>
    </submittedName>
</protein>
<proteinExistence type="predicted"/>
<organism evidence="1 2">
    <name type="scientific">Planomonospora venezuelensis</name>
    <dbReference type="NCBI Taxonomy" id="1999"/>
    <lineage>
        <taxon>Bacteria</taxon>
        <taxon>Bacillati</taxon>
        <taxon>Actinomycetota</taxon>
        <taxon>Actinomycetes</taxon>
        <taxon>Streptosporangiales</taxon>
        <taxon>Streptosporangiaceae</taxon>
        <taxon>Planomonospora</taxon>
    </lineage>
</organism>
<dbReference type="Proteomes" id="UP000562352">
    <property type="component" value="Unassembled WGS sequence"/>
</dbReference>
<dbReference type="AlphaFoldDB" id="A0A841DJK8"/>
<comment type="caution">
    <text evidence="1">The sequence shown here is derived from an EMBL/GenBank/DDBJ whole genome shotgun (WGS) entry which is preliminary data.</text>
</comment>
<name>A0A841DJK8_PLAVE</name>
<evidence type="ECO:0000313" key="1">
    <source>
        <dbReference type="EMBL" id="MBB5967316.1"/>
    </source>
</evidence>
<accession>A0A841DJK8</accession>
<keyword evidence="2" id="KW-1185">Reference proteome</keyword>
<dbReference type="EMBL" id="JACHJJ010000031">
    <property type="protein sequence ID" value="MBB5967316.1"/>
    <property type="molecule type" value="Genomic_DNA"/>
</dbReference>
<dbReference type="RefSeq" id="WP_184948040.1">
    <property type="nucleotide sequence ID" value="NZ_BAAAWZ010000005.1"/>
</dbReference>
<sequence length="257" mass="28321">MRSVLERVITASGVDVLEVGDLIVNQPLPEKYSRLRNGLEIETAEAVDLAVGMAVGDGPYCRLSKEGRLRVETGWDGNMHLYMTSRLANDLTGLHGRELSLDWCTAAPEPVDAPRLVDAAADDRFWATVQAATKSVILLCERWAYGAYGCRWFRVTPENAAEIAYAVRPRSLLCVVADPDLRIEPALLDDDFTSFKAPLSPGELAYRAYPFGADDLSEVTAEGFSLMLRESELSKWCAVVPDSDGVVRGQWEDYGES</sequence>